<proteinExistence type="predicted"/>
<feature type="region of interest" description="Disordered" evidence="2">
    <location>
        <begin position="278"/>
        <end position="340"/>
    </location>
</feature>
<dbReference type="AlphaFoldDB" id="A0A2R6RPN1"/>
<dbReference type="Gene3D" id="1.25.40.10">
    <property type="entry name" value="Tetratricopeptide repeat domain"/>
    <property type="match status" value="1"/>
</dbReference>
<dbReference type="EMBL" id="MLYV02000207">
    <property type="protein sequence ID" value="PSS31988.1"/>
    <property type="molecule type" value="Genomic_DNA"/>
</dbReference>
<accession>A0A2R6RPN1</accession>
<feature type="region of interest" description="Disordered" evidence="2">
    <location>
        <begin position="108"/>
        <end position="129"/>
    </location>
</feature>
<evidence type="ECO:0000313" key="3">
    <source>
        <dbReference type="EMBL" id="PSS31988.1"/>
    </source>
</evidence>
<dbReference type="OrthoDB" id="2554293at2759"/>
<protein>
    <submittedName>
        <fullName evidence="3">Uncharacterized protein</fullName>
    </submittedName>
</protein>
<evidence type="ECO:0000313" key="4">
    <source>
        <dbReference type="Proteomes" id="UP000186601"/>
    </source>
</evidence>
<dbReference type="InterPro" id="IPR011990">
    <property type="entry name" value="TPR-like_helical_dom_sf"/>
</dbReference>
<dbReference type="PANTHER" id="PTHR47942">
    <property type="entry name" value="TETRATRICOPEPTIDE REPEAT (TPR)-LIKE SUPERFAMILY PROTEIN-RELATED"/>
    <property type="match status" value="1"/>
</dbReference>
<dbReference type="STRING" id="98765.A0A2R6RPN1"/>
<evidence type="ECO:0000256" key="2">
    <source>
        <dbReference type="SAM" id="MobiDB-lite"/>
    </source>
</evidence>
<gene>
    <name evidence="3" type="ORF">PHLCEN_2v2230</name>
</gene>
<dbReference type="InterPro" id="IPR051222">
    <property type="entry name" value="PPR/CCM1_RNA-binding"/>
</dbReference>
<reference evidence="3 4" key="1">
    <citation type="submission" date="2018-02" db="EMBL/GenBank/DDBJ databases">
        <title>Genome sequence of the basidiomycete white-rot fungus Phlebia centrifuga.</title>
        <authorList>
            <person name="Granchi Z."/>
            <person name="Peng M."/>
            <person name="de Vries R.P."/>
            <person name="Hilden K."/>
            <person name="Makela M.R."/>
            <person name="Grigoriev I."/>
            <person name="Riley R."/>
        </authorList>
    </citation>
    <scope>NUCLEOTIDE SEQUENCE [LARGE SCALE GENOMIC DNA]</scope>
    <source>
        <strain evidence="3 4">FBCC195</strain>
    </source>
</reference>
<organism evidence="3 4">
    <name type="scientific">Hermanssonia centrifuga</name>
    <dbReference type="NCBI Taxonomy" id="98765"/>
    <lineage>
        <taxon>Eukaryota</taxon>
        <taxon>Fungi</taxon>
        <taxon>Dikarya</taxon>
        <taxon>Basidiomycota</taxon>
        <taxon>Agaricomycotina</taxon>
        <taxon>Agaricomycetes</taxon>
        <taxon>Polyporales</taxon>
        <taxon>Meruliaceae</taxon>
        <taxon>Hermanssonia</taxon>
    </lineage>
</organism>
<comment type="caution">
    <text evidence="3">The sequence shown here is derived from an EMBL/GenBank/DDBJ whole genome shotgun (WGS) entry which is preliminary data.</text>
</comment>
<name>A0A2R6RPN1_9APHY</name>
<sequence>MPDTCNAFGRQRSNLHHGGAFLADKMHLGTDLDVHDKSYTSAPQYINVQPAAPKQTTLSIADFGQLTAGQLSRASAQAIRAYAGPAPITGLFLLNSIVHSSTPKAERDFSGPALFNEDNPEETHPYTPIDYGKPVPLRLSAHSFLHTLLRAGHRYKASIFAEQMMEAGVRIRSTTLEAIVDSLCGDTSVSIISDFRSGVKYDKDVLDLRLEHFAHSGNRAAYSILVRAKKHQQYRSQRLYGRVINACLLQGELIVGSLLFVLLVKDWQASQARKALAQESNKADSDSADPTQACPDQGHPTNSKGDYGWSYEKKLGQVSDRWTRKARSREPGEGLTPYPSAELLGKITRSIEDAMSQDPQSPDDEAYLQESLQALGNLVLLVEEGHIHFGKLSPLIKTIYNCPKTQHRIWKRKDGMPTQVKAYRYFHGFLGNLMGSFKDGPGPNIPPLDTRSYNSLLHYALRHRLSPAHASDILEHMCVRRKPPLKPPIETYNILIRSGTLLRRLDISDTALDVLRRENSSQHHGIMVFPPSREKAKLTTAIHVERIPGNRQFTKALDRLRKQGFNLPDTVQNPGSLITADAYTLSSYIMYLASTGDSHLVDTLLFHVLPELHVIDHPSWGNLPEEQRLAQARLNHRRCVERAVDLGPHFFATVLNALAKAGKTGLAERVWTLGMQAQRASWVLSQVSGTNPWCLSIHAYTSMLECYANEARKGVTRSNVGDLDSNWRPQRPNAHVRGWARSAYRRGQLKGVSRHQAGERLGMQLFRSMFSGGEAVMEALQGLESDVKEAEELGLELPIPDARFYNAALRLFGYQPGMKARSIRPTRAHCRRFLIWADDSYFRHGVKSPHWTRNIQAVAEAMLESRFPVPAGFRHLFIGRWEPGMMYGEALPTLNRSPYAYPSVQRRTFHRHRFRTTKTRGLPIRHVAPVKSRPRRQSK</sequence>
<dbReference type="PANTHER" id="PTHR47942:SF63">
    <property type="entry name" value="PENTATRICOPEPTIDE REPEAT-CONTAINING PROTEIN"/>
    <property type="match status" value="1"/>
</dbReference>
<keyword evidence="4" id="KW-1185">Reference proteome</keyword>
<keyword evidence="1" id="KW-0677">Repeat</keyword>
<evidence type="ECO:0000256" key="1">
    <source>
        <dbReference type="ARBA" id="ARBA00022737"/>
    </source>
</evidence>
<dbReference type="Proteomes" id="UP000186601">
    <property type="component" value="Unassembled WGS sequence"/>
</dbReference>